<dbReference type="Proteomes" id="UP000002908">
    <property type="component" value="Segment"/>
</dbReference>
<sequence>MYPLQVISAFPGTGKTHYTKCFPEVFDSDSSQFPKDNFPANYIEHIQSIIDQGKLILVSSHKEVRDALHEAGIDFLLLYPKRELKEEYLARYKERGSSEAFIALIDKNWDDWITSCECDDTIAIPMDSGEYITDIVSNTAPHT</sequence>
<dbReference type="KEGG" id="vg:14296700"/>
<name>I7KQR9_9CAUD</name>
<dbReference type="EMBL" id="HE956708">
    <property type="protein sequence ID" value="CCI88445.1"/>
    <property type="molecule type" value="Genomic_DNA"/>
</dbReference>
<evidence type="ECO:0000313" key="1">
    <source>
        <dbReference type="EMBL" id="CCI88445.1"/>
    </source>
</evidence>
<organism evidence="1 2">
    <name type="scientific">Yersinia phage phiR2-01</name>
    <dbReference type="NCBI Taxonomy" id="1206557"/>
    <lineage>
        <taxon>Viruses</taxon>
        <taxon>Duplodnaviria</taxon>
        <taxon>Heunggongvirae</taxon>
        <taxon>Uroviricota</taxon>
        <taxon>Caudoviricetes</taxon>
        <taxon>Demerecviridae</taxon>
        <taxon>Markadamsvirinae</taxon>
        <taxon>Epseptimavirus</taxon>
        <taxon>Epseptimavirus R201</taxon>
    </lineage>
</organism>
<proteinExistence type="predicted"/>
<keyword evidence="2" id="KW-1185">Reference proteome</keyword>
<protein>
    <submittedName>
        <fullName evidence="1">Uncharacterized protein</fullName>
    </submittedName>
</protein>
<dbReference type="OrthoDB" id="17742at10239"/>
<dbReference type="GeneID" id="14296700"/>
<gene>
    <name evidence="1" type="primary">g017</name>
    <name evidence="1" type="ORF">BN79_017</name>
</gene>
<accession>I7KQR9</accession>
<reference evidence="1" key="1">
    <citation type="submission" date="2016-03" db="EMBL/GenBank/DDBJ databases">
        <title>Genomic, physiological and proteomic characterization of the T5-like bacteriophage phiR2-01 infecting Yersinia enterocolitia.</title>
        <authorList>
            <person name="Pajunen M.I."/>
            <person name="Happonen L.J."/>
            <person name="Jun J.W."/>
            <person name="Malmstrom J."/>
            <person name="Nawaz A."/>
            <person name="Mattinen L."/>
            <person name="Skurnik M."/>
        </authorList>
    </citation>
    <scope>NUCLEOTIDE SEQUENCE</scope>
</reference>
<dbReference type="RefSeq" id="YP_007236996.1">
    <property type="nucleotide sequence ID" value="NC_019919.2"/>
</dbReference>
<evidence type="ECO:0000313" key="2">
    <source>
        <dbReference type="Proteomes" id="UP000002908"/>
    </source>
</evidence>